<dbReference type="OrthoDB" id="3865941at2"/>
<dbReference type="CDD" id="cd00093">
    <property type="entry name" value="HTH_XRE"/>
    <property type="match status" value="1"/>
</dbReference>
<dbReference type="InterPro" id="IPR001387">
    <property type="entry name" value="Cro/C1-type_HTH"/>
</dbReference>
<dbReference type="SUPFAM" id="SSF47413">
    <property type="entry name" value="lambda repressor-like DNA-binding domains"/>
    <property type="match status" value="1"/>
</dbReference>
<keyword evidence="3" id="KW-1185">Reference proteome</keyword>
<dbReference type="GO" id="GO:0003677">
    <property type="term" value="F:DNA binding"/>
    <property type="evidence" value="ECO:0007669"/>
    <property type="project" value="InterPro"/>
</dbReference>
<dbReference type="AlphaFoldDB" id="A0A1T3NVI1"/>
<protein>
    <submittedName>
        <fullName evidence="2">Transcriptional regulator</fullName>
    </submittedName>
</protein>
<feature type="domain" description="HTH cro/C1-type" evidence="1">
    <location>
        <begin position="23"/>
        <end position="77"/>
    </location>
</feature>
<sequence length="429" mass="46385">MADLWDSPHVRTLVRERRIGLLLRAGRTAKGLRQADLGLLIGYSASAVSRLESGRGKDDFAKVRAAAVAVGMPPRVLAAVLGVTEPSRTRVVPTADRRDEEDPMRRRSLLTASLAAVPVALMAGVDEALASIPTTAGPAGSADVLQRLRLARRYFDTGDHARLAAAMPDLLATAHTAAQQADDEAASARLAACYDLCTQLLSKIGRYGAARTSADRATVYAHQSGSPLAQAASARMLSIVLRHQDRKDIARRVTLDAAARVEKTGLRTPEQLAVYAQMLCTCAYTAAGADDRETALELIRNAGRAADRLPTLRTGRETFTVTPASVALYEVGVRWELGDAGAAVHAGRELRAEHFDTPERRGRLHTDMARAWWLWGKPDQTIEALNAALREAPAEVRDRPSMRKLTSDLVQRHPRAVGVNDLVRAVGIR</sequence>
<dbReference type="Pfam" id="PF13560">
    <property type="entry name" value="HTH_31"/>
    <property type="match status" value="1"/>
</dbReference>
<accession>A0A1T3NVI1</accession>
<organism evidence="2 3">
    <name type="scientific">Embleya scabrispora</name>
    <dbReference type="NCBI Taxonomy" id="159449"/>
    <lineage>
        <taxon>Bacteria</taxon>
        <taxon>Bacillati</taxon>
        <taxon>Actinomycetota</taxon>
        <taxon>Actinomycetes</taxon>
        <taxon>Kitasatosporales</taxon>
        <taxon>Streptomycetaceae</taxon>
        <taxon>Embleya</taxon>
    </lineage>
</organism>
<dbReference type="Gene3D" id="1.10.260.40">
    <property type="entry name" value="lambda repressor-like DNA-binding domains"/>
    <property type="match status" value="1"/>
</dbReference>
<name>A0A1T3NVI1_9ACTN</name>
<dbReference type="EMBL" id="MWQN01000001">
    <property type="protein sequence ID" value="OPC80859.1"/>
    <property type="molecule type" value="Genomic_DNA"/>
</dbReference>
<dbReference type="STRING" id="159449.B4N89_07760"/>
<evidence type="ECO:0000313" key="3">
    <source>
        <dbReference type="Proteomes" id="UP000190037"/>
    </source>
</evidence>
<gene>
    <name evidence="2" type="ORF">B4N89_07760</name>
</gene>
<dbReference type="SMART" id="SM00530">
    <property type="entry name" value="HTH_XRE"/>
    <property type="match status" value="1"/>
</dbReference>
<proteinExistence type="predicted"/>
<dbReference type="InterPro" id="IPR010982">
    <property type="entry name" value="Lambda_DNA-bd_dom_sf"/>
</dbReference>
<dbReference type="PROSITE" id="PS50943">
    <property type="entry name" value="HTH_CROC1"/>
    <property type="match status" value="1"/>
</dbReference>
<dbReference type="Proteomes" id="UP000190037">
    <property type="component" value="Unassembled WGS sequence"/>
</dbReference>
<comment type="caution">
    <text evidence="2">The sequence shown here is derived from an EMBL/GenBank/DDBJ whole genome shotgun (WGS) entry which is preliminary data.</text>
</comment>
<evidence type="ECO:0000313" key="2">
    <source>
        <dbReference type="EMBL" id="OPC80859.1"/>
    </source>
</evidence>
<reference evidence="2 3" key="1">
    <citation type="submission" date="2017-03" db="EMBL/GenBank/DDBJ databases">
        <title>Draft genome sequence of Streptomyces scabrisporus NF3, endophyte isolated from Amphipterygium adstringens.</title>
        <authorList>
            <person name="Vazquez M."/>
            <person name="Ceapa C.D."/>
            <person name="Rodriguez Luna D."/>
            <person name="Sanchez Esquivel S."/>
        </authorList>
    </citation>
    <scope>NUCLEOTIDE SEQUENCE [LARGE SCALE GENOMIC DNA]</scope>
    <source>
        <strain evidence="2 3">NF3</strain>
    </source>
</reference>
<evidence type="ECO:0000259" key="1">
    <source>
        <dbReference type="PROSITE" id="PS50943"/>
    </source>
</evidence>